<evidence type="ECO:0000313" key="2">
    <source>
        <dbReference type="Proteomes" id="UP001322138"/>
    </source>
</evidence>
<protein>
    <submittedName>
        <fullName evidence="1">Uncharacterized protein</fullName>
    </submittedName>
</protein>
<gene>
    <name evidence="1" type="ORF">QC761_0066270</name>
</gene>
<dbReference type="GeneID" id="87891887"/>
<proteinExistence type="predicted"/>
<comment type="caution">
    <text evidence="1">The sequence shown here is derived from an EMBL/GenBank/DDBJ whole genome shotgun (WGS) entry which is preliminary data.</text>
</comment>
<accession>A0ABR0FK81</accession>
<name>A0ABR0FK81_9PEZI</name>
<dbReference type="RefSeq" id="XP_062732263.1">
    <property type="nucleotide sequence ID" value="XM_062872648.1"/>
</dbReference>
<sequence>MIRRGPLRASLAQHHSLKRMTAFSSEPPIVIAKLFAPRTRGSPQQASVSCTDKDIHDHDRVTSTRRPPQNLRQKVRPLSCDVLLLYTLPRFPGKHHVFPVTYARLFSLRPTEAPRDIQALSRYHPNVRHHFPISVIRERLCILSNH</sequence>
<dbReference type="Proteomes" id="UP001322138">
    <property type="component" value="Unassembled WGS sequence"/>
</dbReference>
<organism evidence="1 2">
    <name type="scientific">Podospora bellae-mahoneyi</name>
    <dbReference type="NCBI Taxonomy" id="2093777"/>
    <lineage>
        <taxon>Eukaryota</taxon>
        <taxon>Fungi</taxon>
        <taxon>Dikarya</taxon>
        <taxon>Ascomycota</taxon>
        <taxon>Pezizomycotina</taxon>
        <taxon>Sordariomycetes</taxon>
        <taxon>Sordariomycetidae</taxon>
        <taxon>Sordariales</taxon>
        <taxon>Podosporaceae</taxon>
        <taxon>Podospora</taxon>
    </lineage>
</organism>
<dbReference type="EMBL" id="JAFFGZ010000006">
    <property type="protein sequence ID" value="KAK4643287.1"/>
    <property type="molecule type" value="Genomic_DNA"/>
</dbReference>
<reference evidence="1 2" key="1">
    <citation type="journal article" date="2023" name="bioRxiv">
        <title>High-quality genome assemblies of four members of thePodospora anserinaspecies complex.</title>
        <authorList>
            <person name="Ament-Velasquez S.L."/>
            <person name="Vogan A.A."/>
            <person name="Wallerman O."/>
            <person name="Hartmann F."/>
            <person name="Gautier V."/>
            <person name="Silar P."/>
            <person name="Giraud T."/>
            <person name="Johannesson H."/>
        </authorList>
    </citation>
    <scope>NUCLEOTIDE SEQUENCE [LARGE SCALE GENOMIC DNA]</scope>
    <source>
        <strain evidence="1 2">CBS 112042</strain>
    </source>
</reference>
<keyword evidence="2" id="KW-1185">Reference proteome</keyword>
<evidence type="ECO:0000313" key="1">
    <source>
        <dbReference type="EMBL" id="KAK4643287.1"/>
    </source>
</evidence>